<dbReference type="PANTHER" id="PTHR34227:SF1">
    <property type="entry name" value="DIMETHYL SULFOXIDE REDUCTASE CHAPERONE-RELATED"/>
    <property type="match status" value="1"/>
</dbReference>
<gene>
    <name evidence="2" type="ORF">H9804_04750</name>
</gene>
<dbReference type="Proteomes" id="UP000824176">
    <property type="component" value="Unassembled WGS sequence"/>
</dbReference>
<dbReference type="Pfam" id="PF02613">
    <property type="entry name" value="Nitrate_red_del"/>
    <property type="match status" value="1"/>
</dbReference>
<reference evidence="2" key="2">
    <citation type="submission" date="2021-04" db="EMBL/GenBank/DDBJ databases">
        <authorList>
            <person name="Gilroy R."/>
        </authorList>
    </citation>
    <scope>NUCLEOTIDE SEQUENCE</scope>
    <source>
        <strain evidence="2">ChiW4-1371</strain>
    </source>
</reference>
<dbReference type="PANTHER" id="PTHR34227">
    <property type="entry name" value="CHAPERONE PROTEIN YCDY"/>
    <property type="match status" value="1"/>
</dbReference>
<dbReference type="InterPro" id="IPR020945">
    <property type="entry name" value="DMSO/NO3_reduct_chaperone"/>
</dbReference>
<evidence type="ECO:0000313" key="3">
    <source>
        <dbReference type="Proteomes" id="UP000824176"/>
    </source>
</evidence>
<name>A0A9D2GSL3_9BACT</name>
<dbReference type="AlphaFoldDB" id="A0A9D2GSL3"/>
<organism evidence="2 3">
    <name type="scientific">Candidatus Mucispirillum faecigallinarum</name>
    <dbReference type="NCBI Taxonomy" id="2838699"/>
    <lineage>
        <taxon>Bacteria</taxon>
        <taxon>Pseudomonadati</taxon>
        <taxon>Deferribacterota</taxon>
        <taxon>Deferribacteres</taxon>
        <taxon>Deferribacterales</taxon>
        <taxon>Mucispirillaceae</taxon>
        <taxon>Mucispirillum</taxon>
    </lineage>
</organism>
<protein>
    <submittedName>
        <fullName evidence="2">Molecular chaperone TorD family protein</fullName>
    </submittedName>
</protein>
<dbReference type="EMBL" id="DXAQ01000074">
    <property type="protein sequence ID" value="HIZ89233.1"/>
    <property type="molecule type" value="Genomic_DNA"/>
</dbReference>
<proteinExistence type="predicted"/>
<comment type="caution">
    <text evidence="2">The sequence shown here is derived from an EMBL/GenBank/DDBJ whole genome shotgun (WGS) entry which is preliminary data.</text>
</comment>
<sequence>MAENNSLIEIHEGRKHIYYFLSRFFIDIPDENMYEQISSIIPAFSIITVNNMIKEGVIGLEHFTSKRNKTKGEERILFDNDILNDYSILFCQKDKVHLFQSEYLAPYNKTLKDELAYFYKQYGFEIEDNNNTDHISYQLSFMGYLSGMQALNLYKENNEMYHHLLQVQLEFINKYLMTYIHNFFKAVEKIPESALLYYAGAALITGFIEYDKSFLEKMINQ</sequence>
<reference evidence="2" key="1">
    <citation type="journal article" date="2021" name="PeerJ">
        <title>Extensive microbial diversity within the chicken gut microbiome revealed by metagenomics and culture.</title>
        <authorList>
            <person name="Gilroy R."/>
            <person name="Ravi A."/>
            <person name="Getino M."/>
            <person name="Pursley I."/>
            <person name="Horton D.L."/>
            <person name="Alikhan N.F."/>
            <person name="Baker D."/>
            <person name="Gharbi K."/>
            <person name="Hall N."/>
            <person name="Watson M."/>
            <person name="Adriaenssens E.M."/>
            <person name="Foster-Nyarko E."/>
            <person name="Jarju S."/>
            <person name="Secka A."/>
            <person name="Antonio M."/>
            <person name="Oren A."/>
            <person name="Chaudhuri R.R."/>
            <person name="La Ragione R."/>
            <person name="Hildebrand F."/>
            <person name="Pallen M.J."/>
        </authorList>
    </citation>
    <scope>NUCLEOTIDE SEQUENCE</scope>
    <source>
        <strain evidence="2">ChiW4-1371</strain>
    </source>
</reference>
<evidence type="ECO:0000256" key="1">
    <source>
        <dbReference type="ARBA" id="ARBA00023186"/>
    </source>
</evidence>
<dbReference type="InterPro" id="IPR036411">
    <property type="entry name" value="TorD-like_sf"/>
</dbReference>
<keyword evidence="1" id="KW-0143">Chaperone</keyword>
<dbReference type="InterPro" id="IPR050289">
    <property type="entry name" value="TorD/DmsD_chaperones"/>
</dbReference>
<accession>A0A9D2GSL3</accession>
<evidence type="ECO:0000313" key="2">
    <source>
        <dbReference type="EMBL" id="HIZ89233.1"/>
    </source>
</evidence>
<dbReference type="Gene3D" id="1.10.3480.10">
    <property type="entry name" value="TorD-like"/>
    <property type="match status" value="1"/>
</dbReference>
<dbReference type="SUPFAM" id="SSF89155">
    <property type="entry name" value="TorD-like"/>
    <property type="match status" value="1"/>
</dbReference>